<keyword evidence="4 8" id="KW-0479">Metal-binding</keyword>
<keyword evidence="3 8" id="KW-0859">Xylose metabolism</keyword>
<dbReference type="PROSITE" id="PS51415">
    <property type="entry name" value="XYLOSE_ISOMERASE"/>
    <property type="match status" value="1"/>
</dbReference>
<evidence type="ECO:0000256" key="1">
    <source>
        <dbReference type="ARBA" id="ARBA00005765"/>
    </source>
</evidence>
<comment type="catalytic activity">
    <reaction evidence="7 8">
        <text>alpha-D-xylose = alpha-D-xylulofuranose</text>
        <dbReference type="Rhea" id="RHEA:22816"/>
        <dbReference type="ChEBI" id="CHEBI:28518"/>
        <dbReference type="ChEBI" id="CHEBI:188998"/>
        <dbReference type="EC" id="5.3.1.5"/>
    </reaction>
</comment>
<dbReference type="HAMAP" id="MF_00455">
    <property type="entry name" value="Xylose_isom_A"/>
    <property type="match status" value="1"/>
</dbReference>
<evidence type="ECO:0000256" key="3">
    <source>
        <dbReference type="ARBA" id="ARBA00022629"/>
    </source>
</evidence>
<organism evidence="10 11">
    <name type="scientific">Chloropicon roscoffensis</name>
    <dbReference type="NCBI Taxonomy" id="1461544"/>
    <lineage>
        <taxon>Eukaryota</taxon>
        <taxon>Viridiplantae</taxon>
        <taxon>Chlorophyta</taxon>
        <taxon>Chloropicophyceae</taxon>
        <taxon>Chloropicales</taxon>
        <taxon>Chloropicaceae</taxon>
        <taxon>Chloropicon</taxon>
    </lineage>
</organism>
<dbReference type="InterPro" id="IPR013452">
    <property type="entry name" value="Xylose_isom_bac"/>
</dbReference>
<keyword evidence="6 8" id="KW-0119">Carbohydrate metabolism</keyword>
<protein>
    <recommendedName>
        <fullName evidence="2 8">Xylose isomerase</fullName>
        <ecNumber evidence="2 8">5.3.1.5</ecNumber>
    </recommendedName>
</protein>
<dbReference type="GO" id="GO:0046872">
    <property type="term" value="F:metal ion binding"/>
    <property type="evidence" value="ECO:0007669"/>
    <property type="project" value="UniProtKB-KW"/>
</dbReference>
<sequence length="476" mass="52923">MARLAIRSFASGVALLVLFGSALFHVASCDASSSECPDFFADIPYVRFEGNQTSNLFAFRHYDADEVVCVRDTCRKQREWLRFSVAFWHTIRGEGRDPFGEPTKQWPWETAPASDKMERAKLRMNAMFQFLDKLGVDWWCFHDRDIAPEGEGGDLKETERNLLAMVGLAKELQQASGKKLLWATANLFSSPRYMNGAGTSPDKAVFLSAALQVKQALDAGKELGGEGYVFWGGREGYATLLNTDMGVELDHLAALFRAASGYADKIGWRGQFLIEPKPREPSANQYDYDVSAAASFLRQHNLQRFKINVECNHATLSGHSCAHELELARTQDLLGSIDINRGDPQSGWDTDEFLMDLPEATRLMLVLLEQGGFERGGGLNFDAKLRRESTNVEDLFYAHIASMDAMARGLKAAAAILNDGALKDLKTRRYRSFEGYSLEGRSLADLAAEAMAMEVAPSHTESASQEKAELLFSTYV</sequence>
<dbReference type="PRINTS" id="PR00688">
    <property type="entry name" value="XYLOSISMRASE"/>
</dbReference>
<evidence type="ECO:0000256" key="5">
    <source>
        <dbReference type="ARBA" id="ARBA00023235"/>
    </source>
</evidence>
<feature type="signal peptide" evidence="9">
    <location>
        <begin position="1"/>
        <end position="29"/>
    </location>
</feature>
<evidence type="ECO:0000256" key="9">
    <source>
        <dbReference type="SAM" id="SignalP"/>
    </source>
</evidence>
<dbReference type="Gene3D" id="3.20.20.150">
    <property type="entry name" value="Divalent-metal-dependent TIM barrel enzymes"/>
    <property type="match status" value="1"/>
</dbReference>
<gene>
    <name evidence="10" type="ORF">HKI87_02g10920</name>
</gene>
<dbReference type="AlphaFoldDB" id="A0AAX4P1G5"/>
<evidence type="ECO:0000313" key="11">
    <source>
        <dbReference type="Proteomes" id="UP001472866"/>
    </source>
</evidence>
<keyword evidence="9" id="KW-0732">Signal</keyword>
<evidence type="ECO:0000256" key="4">
    <source>
        <dbReference type="ARBA" id="ARBA00022723"/>
    </source>
</evidence>
<dbReference type="EMBL" id="CP151502">
    <property type="protein sequence ID" value="WZN59566.1"/>
    <property type="molecule type" value="Genomic_DNA"/>
</dbReference>
<dbReference type="SUPFAM" id="SSF51658">
    <property type="entry name" value="Xylose isomerase-like"/>
    <property type="match status" value="1"/>
</dbReference>
<name>A0AAX4P1G5_9CHLO</name>
<dbReference type="PANTHER" id="PTHR48408">
    <property type="match status" value="1"/>
</dbReference>
<comment type="similarity">
    <text evidence="1 8">Belongs to the xylose isomerase family.</text>
</comment>
<evidence type="ECO:0000256" key="7">
    <source>
        <dbReference type="ARBA" id="ARBA00033659"/>
    </source>
</evidence>
<dbReference type="EC" id="5.3.1.5" evidence="2 8"/>
<dbReference type="PANTHER" id="PTHR48408:SF1">
    <property type="entry name" value="XYLOSE ISOMERASE"/>
    <property type="match status" value="1"/>
</dbReference>
<dbReference type="InterPro" id="IPR036237">
    <property type="entry name" value="Xyl_isomerase-like_sf"/>
</dbReference>
<keyword evidence="5 8" id="KW-0413">Isomerase</keyword>
<evidence type="ECO:0000256" key="6">
    <source>
        <dbReference type="ARBA" id="ARBA00023277"/>
    </source>
</evidence>
<dbReference type="GO" id="GO:0042732">
    <property type="term" value="P:D-xylose metabolic process"/>
    <property type="evidence" value="ECO:0007669"/>
    <property type="project" value="UniProtKB-KW"/>
</dbReference>
<feature type="chain" id="PRO_5043365730" description="Xylose isomerase" evidence="9">
    <location>
        <begin position="30"/>
        <end position="476"/>
    </location>
</feature>
<proteinExistence type="inferred from homology"/>
<reference evidence="10 11" key="1">
    <citation type="submission" date="2024-03" db="EMBL/GenBank/DDBJ databases">
        <title>Complete genome sequence of the green alga Chloropicon roscoffensis RCC1871.</title>
        <authorList>
            <person name="Lemieux C."/>
            <person name="Pombert J.-F."/>
            <person name="Otis C."/>
            <person name="Turmel M."/>
        </authorList>
    </citation>
    <scope>NUCLEOTIDE SEQUENCE [LARGE SCALE GENOMIC DNA]</scope>
    <source>
        <strain evidence="10 11">RCC1871</strain>
    </source>
</reference>
<keyword evidence="11" id="KW-1185">Reference proteome</keyword>
<dbReference type="Proteomes" id="UP001472866">
    <property type="component" value="Chromosome 02"/>
</dbReference>
<evidence type="ECO:0000256" key="2">
    <source>
        <dbReference type="ARBA" id="ARBA00011958"/>
    </source>
</evidence>
<dbReference type="NCBIfam" id="TIGR02630">
    <property type="entry name" value="xylose_isom_A"/>
    <property type="match status" value="1"/>
</dbReference>
<dbReference type="GO" id="GO:0009045">
    <property type="term" value="F:xylose isomerase activity"/>
    <property type="evidence" value="ECO:0007669"/>
    <property type="project" value="UniProtKB-EC"/>
</dbReference>
<dbReference type="NCBIfam" id="NF003998">
    <property type="entry name" value="PRK05474.1"/>
    <property type="match status" value="1"/>
</dbReference>
<dbReference type="InterPro" id="IPR001998">
    <property type="entry name" value="Xylose_isomerase"/>
</dbReference>
<evidence type="ECO:0000256" key="8">
    <source>
        <dbReference type="RuleBase" id="RU000609"/>
    </source>
</evidence>
<accession>A0AAX4P1G5</accession>
<evidence type="ECO:0000313" key="10">
    <source>
        <dbReference type="EMBL" id="WZN59566.1"/>
    </source>
</evidence>